<feature type="transmembrane region" description="Helical" evidence="6">
    <location>
        <begin position="55"/>
        <end position="72"/>
    </location>
</feature>
<keyword evidence="3 6" id="KW-1133">Transmembrane helix</keyword>
<evidence type="ECO:0000256" key="1">
    <source>
        <dbReference type="ARBA" id="ARBA00004141"/>
    </source>
</evidence>
<feature type="transmembrane region" description="Helical" evidence="6">
    <location>
        <begin position="115"/>
        <end position="134"/>
    </location>
</feature>
<comment type="subcellular location">
    <subcellularLocation>
        <location evidence="1">Membrane</location>
        <topology evidence="1">Multi-pass membrane protein</topology>
    </subcellularLocation>
</comment>
<dbReference type="EMBL" id="CACRSM010000002">
    <property type="protein sequence ID" value="VYS93013.1"/>
    <property type="molecule type" value="Genomic_DNA"/>
</dbReference>
<sequence>MKIASLKPTQWFPGQKISVKPHLRGWIHLVAAPLSLAASIVLTCLAPTGATKGGSAIYLAASLILFGISALYHRFYWSPRWEIVWNRLDHSNIFLLIAGTYTPLSIAILPHDQAVTILSIVWGGALLGILLNLFWPTAPRWLATLIYVALGWVAVWYLPQFWALGGAVIVWLLLAGGILYTIGAVVYATKKPDLSPRWFGFHEIFHLCTVLAWACHCVAVYLAVL</sequence>
<feature type="transmembrane region" description="Helical" evidence="6">
    <location>
        <begin position="26"/>
        <end position="49"/>
    </location>
</feature>
<keyword evidence="2 6" id="KW-0812">Transmembrane</keyword>
<feature type="transmembrane region" description="Helical" evidence="6">
    <location>
        <begin position="164"/>
        <end position="188"/>
    </location>
</feature>
<keyword evidence="5" id="KW-0862">Zinc</keyword>
<evidence type="ECO:0000256" key="2">
    <source>
        <dbReference type="ARBA" id="ARBA00022692"/>
    </source>
</evidence>
<keyword evidence="4 6" id="KW-0472">Membrane</keyword>
<proteinExistence type="predicted"/>
<evidence type="ECO:0000313" key="7">
    <source>
        <dbReference type="EMBL" id="VYS93013.1"/>
    </source>
</evidence>
<gene>
    <name evidence="7" type="ORF">AOLFYP35_00875</name>
</gene>
<evidence type="ECO:0000256" key="3">
    <source>
        <dbReference type="ARBA" id="ARBA00022989"/>
    </source>
</evidence>
<dbReference type="AlphaFoldDB" id="A0A6N2SH13"/>
<dbReference type="GO" id="GO:0016020">
    <property type="term" value="C:membrane"/>
    <property type="evidence" value="ECO:0007669"/>
    <property type="project" value="UniProtKB-SubCell"/>
</dbReference>
<evidence type="ECO:0000256" key="6">
    <source>
        <dbReference type="SAM" id="Phobius"/>
    </source>
</evidence>
<protein>
    <submittedName>
        <fullName evidence="7">Haemolysin-III related</fullName>
    </submittedName>
</protein>
<dbReference type="PANTHER" id="PTHR20855">
    <property type="entry name" value="ADIPOR/PROGESTIN RECEPTOR-RELATED"/>
    <property type="match status" value="1"/>
</dbReference>
<dbReference type="GO" id="GO:0046872">
    <property type="term" value="F:metal ion binding"/>
    <property type="evidence" value="ECO:0007669"/>
    <property type="project" value="UniProtKB-KW"/>
</dbReference>
<keyword evidence="5" id="KW-0479">Metal-binding</keyword>
<feature type="transmembrane region" description="Helical" evidence="6">
    <location>
        <begin position="200"/>
        <end position="224"/>
    </location>
</feature>
<feature type="transmembrane region" description="Helical" evidence="6">
    <location>
        <begin position="93"/>
        <end position="109"/>
    </location>
</feature>
<feature type="binding site" evidence="5">
    <location>
        <position position="73"/>
    </location>
    <ligand>
        <name>Zn(2+)</name>
        <dbReference type="ChEBI" id="CHEBI:29105"/>
    </ligand>
</feature>
<dbReference type="Pfam" id="PF03006">
    <property type="entry name" value="HlyIII"/>
    <property type="match status" value="1"/>
</dbReference>
<organism evidence="7">
    <name type="scientific">Schaalia odontolytica</name>
    <dbReference type="NCBI Taxonomy" id="1660"/>
    <lineage>
        <taxon>Bacteria</taxon>
        <taxon>Bacillati</taxon>
        <taxon>Actinomycetota</taxon>
        <taxon>Actinomycetes</taxon>
        <taxon>Actinomycetales</taxon>
        <taxon>Actinomycetaceae</taxon>
        <taxon>Schaalia</taxon>
    </lineage>
</organism>
<name>A0A6N2SH13_9ACTO</name>
<feature type="transmembrane region" description="Helical" evidence="6">
    <location>
        <begin position="141"/>
        <end position="158"/>
    </location>
</feature>
<feature type="binding site" evidence="5">
    <location>
        <position position="202"/>
    </location>
    <ligand>
        <name>Zn(2+)</name>
        <dbReference type="ChEBI" id="CHEBI:29105"/>
    </ligand>
</feature>
<accession>A0A6N2SH13</accession>
<dbReference type="PANTHER" id="PTHR20855:SF3">
    <property type="entry name" value="LD03007P"/>
    <property type="match status" value="1"/>
</dbReference>
<reference evidence="7" key="1">
    <citation type="submission" date="2019-11" db="EMBL/GenBank/DDBJ databases">
        <authorList>
            <person name="Feng L."/>
        </authorList>
    </citation>
    <scope>NUCLEOTIDE SEQUENCE</scope>
    <source>
        <strain evidence="7">AodontolyticusLFYP35</strain>
    </source>
</reference>
<feature type="binding site" evidence="5">
    <location>
        <position position="206"/>
    </location>
    <ligand>
        <name>Zn(2+)</name>
        <dbReference type="ChEBI" id="CHEBI:29105"/>
    </ligand>
</feature>
<evidence type="ECO:0000256" key="5">
    <source>
        <dbReference type="PIRSR" id="PIRSR604254-1"/>
    </source>
</evidence>
<evidence type="ECO:0000256" key="4">
    <source>
        <dbReference type="ARBA" id="ARBA00023136"/>
    </source>
</evidence>
<dbReference type="InterPro" id="IPR004254">
    <property type="entry name" value="AdipoR/HlyIII-related"/>
</dbReference>